<dbReference type="Proteomes" id="UP001465976">
    <property type="component" value="Unassembled WGS sequence"/>
</dbReference>
<protein>
    <submittedName>
        <fullName evidence="2">Uncharacterized protein</fullName>
    </submittedName>
</protein>
<evidence type="ECO:0000313" key="3">
    <source>
        <dbReference type="Proteomes" id="UP001465976"/>
    </source>
</evidence>
<comment type="caution">
    <text evidence="2">The sequence shown here is derived from an EMBL/GenBank/DDBJ whole genome shotgun (WGS) entry which is preliminary data.</text>
</comment>
<evidence type="ECO:0000256" key="1">
    <source>
        <dbReference type="SAM" id="MobiDB-lite"/>
    </source>
</evidence>
<name>A0ABR3EXQ1_9AGAR</name>
<dbReference type="EMBL" id="JBAHYK010001526">
    <property type="protein sequence ID" value="KAL0567689.1"/>
    <property type="molecule type" value="Genomic_DNA"/>
</dbReference>
<reference evidence="2 3" key="1">
    <citation type="submission" date="2024-02" db="EMBL/GenBank/DDBJ databases">
        <title>A draft genome for the cacao thread blight pathogen Marasmius crinis-equi.</title>
        <authorList>
            <person name="Cohen S.P."/>
            <person name="Baruah I.K."/>
            <person name="Amoako-Attah I."/>
            <person name="Bukari Y."/>
            <person name="Meinhardt L.W."/>
            <person name="Bailey B.A."/>
        </authorList>
    </citation>
    <scope>NUCLEOTIDE SEQUENCE [LARGE SCALE GENOMIC DNA]</scope>
    <source>
        <strain evidence="2 3">GH-76</strain>
    </source>
</reference>
<gene>
    <name evidence="2" type="ORF">V5O48_014302</name>
</gene>
<feature type="region of interest" description="Disordered" evidence="1">
    <location>
        <begin position="1"/>
        <end position="43"/>
    </location>
</feature>
<accession>A0ABR3EXQ1</accession>
<feature type="compositionally biased region" description="Basic and acidic residues" evidence="1">
    <location>
        <begin position="14"/>
        <end position="42"/>
    </location>
</feature>
<proteinExistence type="predicted"/>
<organism evidence="2 3">
    <name type="scientific">Marasmius crinis-equi</name>
    <dbReference type="NCBI Taxonomy" id="585013"/>
    <lineage>
        <taxon>Eukaryota</taxon>
        <taxon>Fungi</taxon>
        <taxon>Dikarya</taxon>
        <taxon>Basidiomycota</taxon>
        <taxon>Agaricomycotina</taxon>
        <taxon>Agaricomycetes</taxon>
        <taxon>Agaricomycetidae</taxon>
        <taxon>Agaricales</taxon>
        <taxon>Marasmiineae</taxon>
        <taxon>Marasmiaceae</taxon>
        <taxon>Marasmius</taxon>
    </lineage>
</organism>
<sequence length="88" mass="9874">MSINYRKAGSAGVEAREDSLSANGDEMRGDPELEHDSERAEQPTEVCRAIRVHLRAANPAVMRVKFLEPKPDQLLDKGKLIFRLDVVE</sequence>
<keyword evidence="3" id="KW-1185">Reference proteome</keyword>
<evidence type="ECO:0000313" key="2">
    <source>
        <dbReference type="EMBL" id="KAL0567689.1"/>
    </source>
</evidence>